<dbReference type="RefSeq" id="WP_354641184.1">
    <property type="nucleotide sequence ID" value="NZ_CP159872.1"/>
</dbReference>
<evidence type="ECO:0000256" key="1">
    <source>
        <dbReference type="SAM" id="Phobius"/>
    </source>
</evidence>
<proteinExistence type="predicted"/>
<dbReference type="KEGG" id="kcm:ABWK59_15600"/>
<accession>A0AAU8JYQ5</accession>
<dbReference type="EMBL" id="CP159872">
    <property type="protein sequence ID" value="XCM80245.1"/>
    <property type="molecule type" value="Genomic_DNA"/>
</dbReference>
<gene>
    <name evidence="2" type="ORF">ABWK59_15600</name>
</gene>
<dbReference type="AlphaFoldDB" id="A0AAU8JYQ5"/>
<protein>
    <recommendedName>
        <fullName evidence="3">DUF4190 domain-containing protein</fullName>
    </recommendedName>
</protein>
<evidence type="ECO:0008006" key="3">
    <source>
        <dbReference type="Google" id="ProtNLM"/>
    </source>
</evidence>
<evidence type="ECO:0000313" key="2">
    <source>
        <dbReference type="EMBL" id="XCM80245.1"/>
    </source>
</evidence>
<feature type="transmembrane region" description="Helical" evidence="1">
    <location>
        <begin position="23"/>
        <end position="45"/>
    </location>
</feature>
<feature type="transmembrane region" description="Helical" evidence="1">
    <location>
        <begin position="65"/>
        <end position="90"/>
    </location>
</feature>
<organism evidence="2">
    <name type="scientific">Kitasatospora camelliae</name>
    <dbReference type="NCBI Taxonomy" id="3156397"/>
    <lineage>
        <taxon>Bacteria</taxon>
        <taxon>Bacillati</taxon>
        <taxon>Actinomycetota</taxon>
        <taxon>Actinomycetes</taxon>
        <taxon>Kitasatosporales</taxon>
        <taxon>Streptomycetaceae</taxon>
        <taxon>Kitasatospora</taxon>
    </lineage>
</organism>
<keyword evidence="1" id="KW-0812">Transmembrane</keyword>
<keyword evidence="1" id="KW-1133">Transmembrane helix</keyword>
<feature type="transmembrane region" description="Helical" evidence="1">
    <location>
        <begin position="102"/>
        <end position="123"/>
    </location>
</feature>
<reference evidence="2" key="1">
    <citation type="submission" date="2024-06" db="EMBL/GenBank/DDBJ databases">
        <title>The genome sequences of Kitasatospora sp. strain HUAS MG31.</title>
        <authorList>
            <person name="Mo P."/>
        </authorList>
    </citation>
    <scope>NUCLEOTIDE SEQUENCE</scope>
    <source>
        <strain evidence="2">HUAS MG31</strain>
    </source>
</reference>
<sequence length="140" mass="14422">MNPTEMNAATVHPTPVNEPKRQAAAVAAIVVLLFPLAVLAGSGASRSVAGTWRECMGHLDASLNVSLGLIFLCGTCFSFLAGAVAAGLGHRLTPNARPLQRFGAMLAFAGIAVFLTFLVVAAVNAGTPYGPDHCPGRDSY</sequence>
<keyword evidence="1" id="KW-0472">Membrane</keyword>
<name>A0AAU8JYQ5_9ACTN</name>